<feature type="domain" description="F-box" evidence="1">
    <location>
        <begin position="1"/>
        <end position="52"/>
    </location>
</feature>
<evidence type="ECO:0000259" key="1">
    <source>
        <dbReference type="PROSITE" id="PS50181"/>
    </source>
</evidence>
<dbReference type="SUPFAM" id="SSF52047">
    <property type="entry name" value="RNI-like"/>
    <property type="match status" value="1"/>
</dbReference>
<sequence length="371" mass="43814">MNLESLPNEILLICFEYVNTIDLFLTFDQLNFRFRQLIRTVRLSLDLNYVHKYRFHRFCQTMLEIPEIKSQIHSLHLSNQSSPGEIHAFLSLFSLKQFPNLHSLSLTSVRRHDFQYLQSMLPSLSKLTSLSLSTESRTHYVLNVPQLRYLDIENIPYHFHVSVHLTTLILSQLMCRFDDLESFLSCAPALKYLTILAPKNRQLTDANRWQDLITKSLCQLQTFKFIFASHLIEQYEQFQRWKVHIYLHNFISADFTRCKNPMISDVDVFDNVTELTLFINFDMKTDEFYFYHIHSVILKIDGRIALQHEQSVQPITKMINLFNLKHICIQQGICAGVVIELLRQSPQLTSLSISPQMLMLFIRNRELFCNR</sequence>
<organism evidence="2 3">
    <name type="scientific">Adineta ricciae</name>
    <name type="common">Rotifer</name>
    <dbReference type="NCBI Taxonomy" id="249248"/>
    <lineage>
        <taxon>Eukaryota</taxon>
        <taxon>Metazoa</taxon>
        <taxon>Spiralia</taxon>
        <taxon>Gnathifera</taxon>
        <taxon>Rotifera</taxon>
        <taxon>Eurotatoria</taxon>
        <taxon>Bdelloidea</taxon>
        <taxon>Adinetida</taxon>
        <taxon>Adinetidae</taxon>
        <taxon>Adineta</taxon>
    </lineage>
</organism>
<comment type="caution">
    <text evidence="2">The sequence shown here is derived from an EMBL/GenBank/DDBJ whole genome shotgun (WGS) entry which is preliminary data.</text>
</comment>
<dbReference type="InterPro" id="IPR032675">
    <property type="entry name" value="LRR_dom_sf"/>
</dbReference>
<dbReference type="PROSITE" id="PS50181">
    <property type="entry name" value="FBOX"/>
    <property type="match status" value="1"/>
</dbReference>
<accession>A0A813SUC1</accession>
<name>A0A813SUC1_ADIRI</name>
<protein>
    <recommendedName>
        <fullName evidence="1">F-box domain-containing protein</fullName>
    </recommendedName>
</protein>
<keyword evidence="3" id="KW-1185">Reference proteome</keyword>
<dbReference type="EMBL" id="CAJNOR010000113">
    <property type="protein sequence ID" value="CAF0802513.1"/>
    <property type="molecule type" value="Genomic_DNA"/>
</dbReference>
<gene>
    <name evidence="2" type="ORF">XAT740_LOCUS3047</name>
</gene>
<proteinExistence type="predicted"/>
<dbReference type="Gene3D" id="3.80.10.10">
    <property type="entry name" value="Ribonuclease Inhibitor"/>
    <property type="match status" value="1"/>
</dbReference>
<dbReference type="InterPro" id="IPR001810">
    <property type="entry name" value="F-box_dom"/>
</dbReference>
<dbReference type="AlphaFoldDB" id="A0A813SUC1"/>
<dbReference type="Proteomes" id="UP000663828">
    <property type="component" value="Unassembled WGS sequence"/>
</dbReference>
<evidence type="ECO:0000313" key="2">
    <source>
        <dbReference type="EMBL" id="CAF0802513.1"/>
    </source>
</evidence>
<evidence type="ECO:0000313" key="3">
    <source>
        <dbReference type="Proteomes" id="UP000663828"/>
    </source>
</evidence>
<reference evidence="2" key="1">
    <citation type="submission" date="2021-02" db="EMBL/GenBank/DDBJ databases">
        <authorList>
            <person name="Nowell W R."/>
        </authorList>
    </citation>
    <scope>NUCLEOTIDE SEQUENCE</scope>
</reference>